<comment type="similarity">
    <text evidence="1">Belongs to the universal stress protein A family.</text>
</comment>
<evidence type="ECO:0000313" key="4">
    <source>
        <dbReference type="Proteomes" id="UP001163293"/>
    </source>
</evidence>
<evidence type="ECO:0000259" key="2">
    <source>
        <dbReference type="Pfam" id="PF00582"/>
    </source>
</evidence>
<dbReference type="CDD" id="cd00293">
    <property type="entry name" value="USP-like"/>
    <property type="match status" value="1"/>
</dbReference>
<dbReference type="InterPro" id="IPR006015">
    <property type="entry name" value="Universal_stress_UspA"/>
</dbReference>
<dbReference type="RefSeq" id="WP_069696463.1">
    <property type="nucleotide sequence ID" value="NZ_CP043010.1"/>
</dbReference>
<feature type="domain" description="UspA" evidence="2">
    <location>
        <begin position="8"/>
        <end position="146"/>
    </location>
</feature>
<protein>
    <submittedName>
        <fullName evidence="3">Universal stress protein</fullName>
    </submittedName>
</protein>
<dbReference type="AlphaFoldDB" id="A0AAX3ENL1"/>
<proteinExistence type="inferred from homology"/>
<reference evidence="3" key="1">
    <citation type="submission" date="2022-07" db="EMBL/GenBank/DDBJ databases">
        <authorList>
            <person name="Wu T."/>
        </authorList>
    </citation>
    <scope>NUCLEOTIDE SEQUENCE</scope>
    <source>
        <strain evidence="3">SD-1</strain>
    </source>
</reference>
<keyword evidence="4" id="KW-1185">Reference proteome</keyword>
<dbReference type="Pfam" id="PF00582">
    <property type="entry name" value="Usp"/>
    <property type="match status" value="1"/>
</dbReference>
<organism evidence="3 4">
    <name type="scientific">Paenarthrobacter ureafaciens</name>
    <dbReference type="NCBI Taxonomy" id="37931"/>
    <lineage>
        <taxon>Bacteria</taxon>
        <taxon>Bacillati</taxon>
        <taxon>Actinomycetota</taxon>
        <taxon>Actinomycetes</taxon>
        <taxon>Micrococcales</taxon>
        <taxon>Micrococcaceae</taxon>
        <taxon>Paenarthrobacter</taxon>
    </lineage>
</organism>
<sequence length="153" mass="16239">MNSPNSPRRIIVGVDGSEFSSNTLTMAGRVAPVFGVPLEVITCIGMSDYYLTSRFEQELTKFTSELEETARQMAEEAVDRAFAGNRPADLTVTVKFGEPAKVLVEESNDALMLIIGRHGGGGFLGQAIGSVSRACAAHAHCPVLLVGADDVLP</sequence>
<dbReference type="PRINTS" id="PR01438">
    <property type="entry name" value="UNVRSLSTRESS"/>
</dbReference>
<dbReference type="EMBL" id="CP101185">
    <property type="protein sequence ID" value="UYV99449.1"/>
    <property type="molecule type" value="Genomic_DNA"/>
</dbReference>
<dbReference type="SUPFAM" id="SSF52402">
    <property type="entry name" value="Adenine nucleotide alpha hydrolases-like"/>
    <property type="match status" value="1"/>
</dbReference>
<gene>
    <name evidence="3" type="ORF">NL394_09715</name>
</gene>
<dbReference type="InterPro" id="IPR014729">
    <property type="entry name" value="Rossmann-like_a/b/a_fold"/>
</dbReference>
<evidence type="ECO:0000313" key="3">
    <source>
        <dbReference type="EMBL" id="UYV99449.1"/>
    </source>
</evidence>
<dbReference type="InterPro" id="IPR006016">
    <property type="entry name" value="UspA"/>
</dbReference>
<dbReference type="PANTHER" id="PTHR46553">
    <property type="entry name" value="ADENINE NUCLEOTIDE ALPHA HYDROLASES-LIKE SUPERFAMILY PROTEIN"/>
    <property type="match status" value="1"/>
</dbReference>
<evidence type="ECO:0000256" key="1">
    <source>
        <dbReference type="ARBA" id="ARBA00008791"/>
    </source>
</evidence>
<dbReference type="Gene3D" id="3.40.50.620">
    <property type="entry name" value="HUPs"/>
    <property type="match status" value="1"/>
</dbReference>
<dbReference type="PANTHER" id="PTHR46553:SF3">
    <property type="entry name" value="ADENINE NUCLEOTIDE ALPHA HYDROLASES-LIKE SUPERFAMILY PROTEIN"/>
    <property type="match status" value="1"/>
</dbReference>
<dbReference type="Proteomes" id="UP001163293">
    <property type="component" value="Chromosome"/>
</dbReference>
<accession>A0AAX3ENL1</accession>
<name>A0AAX3ENL1_PAEUR</name>